<dbReference type="GO" id="GO:0020037">
    <property type="term" value="F:heme binding"/>
    <property type="evidence" value="ECO:0007669"/>
    <property type="project" value="InterPro"/>
</dbReference>
<dbReference type="SUPFAM" id="SSF48264">
    <property type="entry name" value="Cytochrome P450"/>
    <property type="match status" value="1"/>
</dbReference>
<dbReference type="STRING" id="909613.UO65_0048"/>
<evidence type="ECO:0000313" key="2">
    <source>
        <dbReference type="EMBL" id="EWC64441.1"/>
    </source>
</evidence>
<dbReference type="Proteomes" id="UP000019277">
    <property type="component" value="Unassembled WGS sequence"/>
</dbReference>
<dbReference type="PANTHER" id="PTHR24305">
    <property type="entry name" value="CYTOCHROME P450"/>
    <property type="match status" value="1"/>
</dbReference>
<dbReference type="RefSeq" id="WP_084175177.1">
    <property type="nucleotide sequence ID" value="NZ_AYXG01000004.1"/>
</dbReference>
<organism evidence="2 3">
    <name type="scientific">Actinokineospora spheciospongiae</name>
    <dbReference type="NCBI Taxonomy" id="909613"/>
    <lineage>
        <taxon>Bacteria</taxon>
        <taxon>Bacillati</taxon>
        <taxon>Actinomycetota</taxon>
        <taxon>Actinomycetes</taxon>
        <taxon>Pseudonocardiales</taxon>
        <taxon>Pseudonocardiaceae</taxon>
        <taxon>Actinokineospora</taxon>
    </lineage>
</organism>
<evidence type="ECO:0000256" key="1">
    <source>
        <dbReference type="ARBA" id="ARBA00010617"/>
    </source>
</evidence>
<dbReference type="InterPro" id="IPR001128">
    <property type="entry name" value="Cyt_P450"/>
</dbReference>
<reference evidence="2 3" key="1">
    <citation type="journal article" date="2014" name="Genome Announc.">
        <title>Draft Genome Sequence of the Antitrypanosomally Active Sponge-Associated Bacterium Actinokineospora sp. Strain EG49.</title>
        <authorList>
            <person name="Harjes J."/>
            <person name="Ryu T."/>
            <person name="Abdelmohsen U.R."/>
            <person name="Moitinho-Silva L."/>
            <person name="Horn H."/>
            <person name="Ravasi T."/>
            <person name="Hentschel U."/>
        </authorList>
    </citation>
    <scope>NUCLEOTIDE SEQUENCE [LARGE SCALE GENOMIC DNA]</scope>
    <source>
        <strain evidence="2 3">EG49</strain>
    </source>
</reference>
<dbReference type="Pfam" id="PF00067">
    <property type="entry name" value="p450"/>
    <property type="match status" value="1"/>
</dbReference>
<gene>
    <name evidence="2" type="ORF">UO65_0048</name>
</gene>
<dbReference type="EMBL" id="AYXG01000004">
    <property type="protein sequence ID" value="EWC64441.1"/>
    <property type="molecule type" value="Genomic_DNA"/>
</dbReference>
<name>W7J603_9PSEU</name>
<dbReference type="GO" id="GO:0005506">
    <property type="term" value="F:iron ion binding"/>
    <property type="evidence" value="ECO:0007669"/>
    <property type="project" value="InterPro"/>
</dbReference>
<comment type="caution">
    <text evidence="2">The sequence shown here is derived from an EMBL/GenBank/DDBJ whole genome shotgun (WGS) entry which is preliminary data.</text>
</comment>
<comment type="similarity">
    <text evidence="1">Belongs to the cytochrome P450 family.</text>
</comment>
<proteinExistence type="inferred from homology"/>
<dbReference type="AlphaFoldDB" id="W7J603"/>
<evidence type="ECO:0000313" key="3">
    <source>
        <dbReference type="Proteomes" id="UP000019277"/>
    </source>
</evidence>
<dbReference type="Gene3D" id="1.10.630.10">
    <property type="entry name" value="Cytochrome P450"/>
    <property type="match status" value="1"/>
</dbReference>
<dbReference type="InterPro" id="IPR036396">
    <property type="entry name" value="Cyt_P450_sf"/>
</dbReference>
<dbReference type="InterPro" id="IPR050121">
    <property type="entry name" value="Cytochrome_P450_monoxygenase"/>
</dbReference>
<dbReference type="GO" id="GO:0016705">
    <property type="term" value="F:oxidoreductase activity, acting on paired donors, with incorporation or reduction of molecular oxygen"/>
    <property type="evidence" value="ECO:0007669"/>
    <property type="project" value="InterPro"/>
</dbReference>
<sequence>MSAPEAIARGAVLPGVLAHHDGPCPVTGHRASFHEATVVRGRQPTEYFADTGVAELAAAAGGVCTFWMGDTPAVYQMTNAPLVPDSALAPSTDLNRDMFGDFMGSLNHDDPRRPAKRRMIEATLGSTRFVESLEPHIARHAEEYLRPMAGRQMPIDRFATGLVAHVDSHLPGVLDLTQRPLTAYLTDPLHRRAALEFFEIASRVIGTVDPDAMREFDSVADFIRDLLVANADAIAAAPATNLVRGHFALWGLPFDRTAAQALDPVLLKELGTSLVAVYDTSALSLTWALTCLGACPAAHRAVAESACGGVDPGPVPVVDLAVVEAVRWGGSNPTALWRCTTEPVEIRHRGRAGEVPAGTMLWLDRSRANRDPAVFPVPDRFDLANPAALVRSDRETVSSLLSRSRYEINSFSMVNTTRNPRKCPGRLFSVRVQSVLLRTLHANYDVEVRDADPGLRPASAMPRPAEAGLITLTPRPVNPRGGRA</sequence>
<accession>A0A8E2X044</accession>
<evidence type="ECO:0008006" key="4">
    <source>
        <dbReference type="Google" id="ProtNLM"/>
    </source>
</evidence>
<protein>
    <recommendedName>
        <fullName evidence="4">Cytochrome P450</fullName>
    </recommendedName>
</protein>
<dbReference type="GO" id="GO:0004497">
    <property type="term" value="F:monooxygenase activity"/>
    <property type="evidence" value="ECO:0007669"/>
    <property type="project" value="InterPro"/>
</dbReference>
<dbReference type="PANTHER" id="PTHR24305:SF166">
    <property type="entry name" value="CYTOCHROME P450 12A4, MITOCHONDRIAL-RELATED"/>
    <property type="match status" value="1"/>
</dbReference>
<keyword evidence="3" id="KW-1185">Reference proteome</keyword>
<accession>W7J603</accession>